<proteinExistence type="predicted"/>
<evidence type="ECO:0000313" key="2">
    <source>
        <dbReference type="Proteomes" id="UP001589818"/>
    </source>
</evidence>
<dbReference type="EMBL" id="JBHLVF010000064">
    <property type="protein sequence ID" value="MFC0396732.1"/>
    <property type="molecule type" value="Genomic_DNA"/>
</dbReference>
<name>A0ABV6JLD2_9BACL</name>
<dbReference type="Gene3D" id="2.40.70.10">
    <property type="entry name" value="Acid Proteases"/>
    <property type="match status" value="1"/>
</dbReference>
<keyword evidence="2" id="KW-1185">Reference proteome</keyword>
<organism evidence="1 2">
    <name type="scientific">Paenibacillus mendelii</name>
    <dbReference type="NCBI Taxonomy" id="206163"/>
    <lineage>
        <taxon>Bacteria</taxon>
        <taxon>Bacillati</taxon>
        <taxon>Bacillota</taxon>
        <taxon>Bacilli</taxon>
        <taxon>Bacillales</taxon>
        <taxon>Paenibacillaceae</taxon>
        <taxon>Paenibacillus</taxon>
    </lineage>
</organism>
<dbReference type="InterPro" id="IPR021109">
    <property type="entry name" value="Peptidase_aspartic_dom_sf"/>
</dbReference>
<dbReference type="SUPFAM" id="SSF50630">
    <property type="entry name" value="Acid proteases"/>
    <property type="match status" value="1"/>
</dbReference>
<dbReference type="InterPro" id="IPR034122">
    <property type="entry name" value="Retropepsin-like_bacterial"/>
</dbReference>
<gene>
    <name evidence="1" type="ORF">ACFFJ8_35950</name>
</gene>
<dbReference type="GO" id="GO:0016787">
    <property type="term" value="F:hydrolase activity"/>
    <property type="evidence" value="ECO:0007669"/>
    <property type="project" value="UniProtKB-KW"/>
</dbReference>
<sequence>MNIVQEHGLPFVSVTIIFRGKELEMNKVLLDTGSASTLFNADLVREIGVVPEENDVVDTIRGVGGVEFVYTKSMDAIHFDDLSIEQFQVEIGSMDYGMEIDGIIGFDFMKAAGLVIDTQSMLVRAWEQF</sequence>
<dbReference type="Proteomes" id="UP001589818">
    <property type="component" value="Unassembled WGS sequence"/>
</dbReference>
<protein>
    <submittedName>
        <fullName evidence="1">Retropepsin-like aspartic protease</fullName>
        <ecNumber evidence="1">3.4.23.-</ecNumber>
    </submittedName>
</protein>
<dbReference type="Pfam" id="PF13650">
    <property type="entry name" value="Asp_protease_2"/>
    <property type="match status" value="1"/>
</dbReference>
<dbReference type="RefSeq" id="WP_204821401.1">
    <property type="nucleotide sequence ID" value="NZ_JANHOF010000012.1"/>
</dbReference>
<evidence type="ECO:0000313" key="1">
    <source>
        <dbReference type="EMBL" id="MFC0396732.1"/>
    </source>
</evidence>
<accession>A0ABV6JLD2</accession>
<reference evidence="1 2" key="1">
    <citation type="submission" date="2024-09" db="EMBL/GenBank/DDBJ databases">
        <authorList>
            <person name="Sun Q."/>
            <person name="Mori K."/>
        </authorList>
    </citation>
    <scope>NUCLEOTIDE SEQUENCE [LARGE SCALE GENOMIC DNA]</scope>
    <source>
        <strain evidence="1 2">CCM 4839</strain>
    </source>
</reference>
<keyword evidence="1" id="KW-0378">Hydrolase</keyword>
<dbReference type="CDD" id="cd05483">
    <property type="entry name" value="retropepsin_like_bacteria"/>
    <property type="match status" value="1"/>
</dbReference>
<dbReference type="EC" id="3.4.23.-" evidence="1"/>
<comment type="caution">
    <text evidence="1">The sequence shown here is derived from an EMBL/GenBank/DDBJ whole genome shotgun (WGS) entry which is preliminary data.</text>
</comment>